<dbReference type="OrthoDB" id="10593903at2759"/>
<dbReference type="Proteomes" id="UP000184499">
    <property type="component" value="Unassembled WGS sequence"/>
</dbReference>
<keyword evidence="2" id="KW-1185">Reference proteome</keyword>
<dbReference type="RefSeq" id="XP_067476324.1">
    <property type="nucleotide sequence ID" value="XM_067621221.1"/>
</dbReference>
<gene>
    <name evidence="1" type="ORF">ASPBRDRAFT_198644</name>
</gene>
<accession>A0A1L9UBM7</accession>
<evidence type="ECO:0000313" key="1">
    <source>
        <dbReference type="EMBL" id="OJJ69075.1"/>
    </source>
</evidence>
<evidence type="ECO:0000313" key="2">
    <source>
        <dbReference type="Proteomes" id="UP000184499"/>
    </source>
</evidence>
<dbReference type="VEuPathDB" id="FungiDB:ASPBRDRAFT_198644"/>
<organism evidence="1 2">
    <name type="scientific">Aspergillus brasiliensis (strain CBS 101740 / IMI 381727 / IBT 21946)</name>
    <dbReference type="NCBI Taxonomy" id="767769"/>
    <lineage>
        <taxon>Eukaryota</taxon>
        <taxon>Fungi</taxon>
        <taxon>Dikarya</taxon>
        <taxon>Ascomycota</taxon>
        <taxon>Pezizomycotina</taxon>
        <taxon>Eurotiomycetes</taxon>
        <taxon>Eurotiomycetidae</taxon>
        <taxon>Eurotiales</taxon>
        <taxon>Aspergillaceae</taxon>
        <taxon>Aspergillus</taxon>
        <taxon>Aspergillus subgen. Circumdati</taxon>
    </lineage>
</organism>
<name>A0A1L9UBM7_ASPBC</name>
<dbReference type="AlphaFoldDB" id="A0A1L9UBM7"/>
<dbReference type="GeneID" id="93573709"/>
<proteinExistence type="predicted"/>
<protein>
    <submittedName>
        <fullName evidence="1">Uncharacterized protein</fullName>
    </submittedName>
</protein>
<sequence>MQAIRGGPILRILASGGAKSPRSGTPWRFRWGHWAAAPITALETRVSMLVLVHVAECSGRMRHNPQRGETRRLRAQGWRQDVASGDAVIGAWQAGQSARPWVSILDAKTASQVRR</sequence>
<reference evidence="2" key="1">
    <citation type="journal article" date="2017" name="Genome Biol.">
        <title>Comparative genomics reveals high biological diversity and specific adaptations in the industrially and medically important fungal genus Aspergillus.</title>
        <authorList>
            <person name="de Vries R.P."/>
            <person name="Riley R."/>
            <person name="Wiebenga A."/>
            <person name="Aguilar-Osorio G."/>
            <person name="Amillis S."/>
            <person name="Uchima C.A."/>
            <person name="Anderluh G."/>
            <person name="Asadollahi M."/>
            <person name="Askin M."/>
            <person name="Barry K."/>
            <person name="Battaglia E."/>
            <person name="Bayram O."/>
            <person name="Benocci T."/>
            <person name="Braus-Stromeyer S.A."/>
            <person name="Caldana C."/>
            <person name="Canovas D."/>
            <person name="Cerqueira G.C."/>
            <person name="Chen F."/>
            <person name="Chen W."/>
            <person name="Choi C."/>
            <person name="Clum A."/>
            <person name="Dos Santos R.A."/>
            <person name="Damasio A.R."/>
            <person name="Diallinas G."/>
            <person name="Emri T."/>
            <person name="Fekete E."/>
            <person name="Flipphi M."/>
            <person name="Freyberg S."/>
            <person name="Gallo A."/>
            <person name="Gournas C."/>
            <person name="Habgood R."/>
            <person name="Hainaut M."/>
            <person name="Harispe M.L."/>
            <person name="Henrissat B."/>
            <person name="Hilden K.S."/>
            <person name="Hope R."/>
            <person name="Hossain A."/>
            <person name="Karabika E."/>
            <person name="Karaffa L."/>
            <person name="Karanyi Z."/>
            <person name="Krasevec N."/>
            <person name="Kuo A."/>
            <person name="Kusch H."/>
            <person name="LaButti K."/>
            <person name="Lagendijk E.L."/>
            <person name="Lapidus A."/>
            <person name="Levasseur A."/>
            <person name="Lindquist E."/>
            <person name="Lipzen A."/>
            <person name="Logrieco A.F."/>
            <person name="MacCabe A."/>
            <person name="Maekelae M.R."/>
            <person name="Malavazi I."/>
            <person name="Melin P."/>
            <person name="Meyer V."/>
            <person name="Mielnichuk N."/>
            <person name="Miskei M."/>
            <person name="Molnar A.P."/>
            <person name="Mule G."/>
            <person name="Ngan C.Y."/>
            <person name="Orejas M."/>
            <person name="Orosz E."/>
            <person name="Ouedraogo J.P."/>
            <person name="Overkamp K.M."/>
            <person name="Park H.-S."/>
            <person name="Perrone G."/>
            <person name="Piumi F."/>
            <person name="Punt P.J."/>
            <person name="Ram A.F."/>
            <person name="Ramon A."/>
            <person name="Rauscher S."/>
            <person name="Record E."/>
            <person name="Riano-Pachon D.M."/>
            <person name="Robert V."/>
            <person name="Roehrig J."/>
            <person name="Ruller R."/>
            <person name="Salamov A."/>
            <person name="Salih N.S."/>
            <person name="Samson R.A."/>
            <person name="Sandor E."/>
            <person name="Sanguinetti M."/>
            <person name="Schuetze T."/>
            <person name="Sepcic K."/>
            <person name="Shelest E."/>
            <person name="Sherlock G."/>
            <person name="Sophianopoulou V."/>
            <person name="Squina F.M."/>
            <person name="Sun H."/>
            <person name="Susca A."/>
            <person name="Todd R.B."/>
            <person name="Tsang A."/>
            <person name="Unkles S.E."/>
            <person name="van de Wiele N."/>
            <person name="van Rossen-Uffink D."/>
            <person name="Oliveira J.V."/>
            <person name="Vesth T.C."/>
            <person name="Visser J."/>
            <person name="Yu J.-H."/>
            <person name="Zhou M."/>
            <person name="Andersen M.R."/>
            <person name="Archer D.B."/>
            <person name="Baker S.E."/>
            <person name="Benoit I."/>
            <person name="Brakhage A.A."/>
            <person name="Braus G.H."/>
            <person name="Fischer R."/>
            <person name="Frisvad J.C."/>
            <person name="Goldman G.H."/>
            <person name="Houbraken J."/>
            <person name="Oakley B."/>
            <person name="Pocsi I."/>
            <person name="Scazzocchio C."/>
            <person name="Seiboth B."/>
            <person name="vanKuyk P.A."/>
            <person name="Wortman J."/>
            <person name="Dyer P.S."/>
            <person name="Grigoriev I.V."/>
        </authorList>
    </citation>
    <scope>NUCLEOTIDE SEQUENCE [LARGE SCALE GENOMIC DNA]</scope>
    <source>
        <strain evidence="2">CBS 101740 / IMI 381727 / IBT 21946</strain>
    </source>
</reference>
<dbReference type="EMBL" id="KV878689">
    <property type="protein sequence ID" value="OJJ69075.1"/>
    <property type="molecule type" value="Genomic_DNA"/>
</dbReference>